<proteinExistence type="predicted"/>
<evidence type="ECO:0000256" key="1">
    <source>
        <dbReference type="SAM" id="MobiDB-lite"/>
    </source>
</evidence>
<accession>A0AA38MSN5</accession>
<evidence type="ECO:0000256" key="2">
    <source>
        <dbReference type="SAM" id="SignalP"/>
    </source>
</evidence>
<comment type="caution">
    <text evidence="3">The sequence shown here is derived from an EMBL/GenBank/DDBJ whole genome shotgun (WGS) entry which is preliminary data.</text>
</comment>
<evidence type="ECO:0000313" key="3">
    <source>
        <dbReference type="EMBL" id="KAJ3666022.1"/>
    </source>
</evidence>
<dbReference type="EMBL" id="JALNTZ010000001">
    <property type="protein sequence ID" value="KAJ3666022.1"/>
    <property type="molecule type" value="Genomic_DNA"/>
</dbReference>
<protein>
    <submittedName>
        <fullName evidence="3">Uncharacterized protein</fullName>
    </submittedName>
</protein>
<organism evidence="3 4">
    <name type="scientific">Zophobas morio</name>
    <dbReference type="NCBI Taxonomy" id="2755281"/>
    <lineage>
        <taxon>Eukaryota</taxon>
        <taxon>Metazoa</taxon>
        <taxon>Ecdysozoa</taxon>
        <taxon>Arthropoda</taxon>
        <taxon>Hexapoda</taxon>
        <taxon>Insecta</taxon>
        <taxon>Pterygota</taxon>
        <taxon>Neoptera</taxon>
        <taxon>Endopterygota</taxon>
        <taxon>Coleoptera</taxon>
        <taxon>Polyphaga</taxon>
        <taxon>Cucujiformia</taxon>
        <taxon>Tenebrionidae</taxon>
        <taxon>Zophobas</taxon>
    </lineage>
</organism>
<reference evidence="3" key="1">
    <citation type="journal article" date="2023" name="G3 (Bethesda)">
        <title>Whole genome assemblies of Zophobas morio and Tenebrio molitor.</title>
        <authorList>
            <person name="Kaur S."/>
            <person name="Stinson S.A."/>
            <person name="diCenzo G.C."/>
        </authorList>
    </citation>
    <scope>NUCLEOTIDE SEQUENCE</scope>
    <source>
        <strain evidence="3">QUZm001</strain>
    </source>
</reference>
<feature type="chain" id="PRO_5041465878" evidence="2">
    <location>
        <begin position="22"/>
        <end position="69"/>
    </location>
</feature>
<dbReference type="AlphaFoldDB" id="A0AA38MSN5"/>
<name>A0AA38MSN5_9CUCU</name>
<keyword evidence="2" id="KW-0732">Signal</keyword>
<keyword evidence="4" id="KW-1185">Reference proteome</keyword>
<gene>
    <name evidence="3" type="ORF">Zmor_001480</name>
</gene>
<sequence length="69" mass="6955">MNKLLFCSLVVLTTLLFFAEAQQQPPPPGQPQGGPTLGRPVAFQKGIKTSADAVGFGGGGGGRGHGPHG</sequence>
<feature type="region of interest" description="Disordered" evidence="1">
    <location>
        <begin position="22"/>
        <end position="41"/>
    </location>
</feature>
<feature type="signal peptide" evidence="2">
    <location>
        <begin position="1"/>
        <end position="21"/>
    </location>
</feature>
<dbReference type="Proteomes" id="UP001168821">
    <property type="component" value="Unassembled WGS sequence"/>
</dbReference>
<evidence type="ECO:0000313" key="4">
    <source>
        <dbReference type="Proteomes" id="UP001168821"/>
    </source>
</evidence>